<keyword evidence="4" id="KW-0762">Sugar transport</keyword>
<dbReference type="NCBIfam" id="TIGR00822">
    <property type="entry name" value="EII-Sor"/>
    <property type="match status" value="1"/>
</dbReference>
<gene>
    <name evidence="10" type="primary">manY</name>
    <name evidence="10" type="ORF">FVIR_GE00134</name>
</gene>
<evidence type="ECO:0000256" key="9">
    <source>
        <dbReference type="SAM" id="Phobius"/>
    </source>
</evidence>
<evidence type="ECO:0000256" key="1">
    <source>
        <dbReference type="ARBA" id="ARBA00004651"/>
    </source>
</evidence>
<evidence type="ECO:0000256" key="6">
    <source>
        <dbReference type="ARBA" id="ARBA00022692"/>
    </source>
</evidence>
<dbReference type="InterPro" id="IPR004700">
    <property type="entry name" value="PTS_IIC_man"/>
</dbReference>
<dbReference type="Pfam" id="PF03609">
    <property type="entry name" value="EII-Sor"/>
    <property type="match status" value="1"/>
</dbReference>
<dbReference type="KEGG" id="ged:FVIR_GE00134"/>
<feature type="transmembrane region" description="Helical" evidence="9">
    <location>
        <begin position="177"/>
        <end position="197"/>
    </location>
</feature>
<sequence length="268" mass="28543">MEIATLQILLIFIVSCIVGMGSILDEFQLHRPLIACTLIGFVLGDIKTGIIIGGTLEMIALGWMNVGAAVAPDSALASIISTILVISGNQSIGTGIALAIPLAAAGQVLTIIVRTITVAFQHAADSAAERDNLKMLSWIHISALVLQAMRIAIPAVIMTVSVNTDIVHNMLRSIPEFVTNGLNIAGGMIVVVGYAMVINMMRANYLMPFFYLGFVTAAFSSFNLVALGIIGVVMAILYIQLNPRYNRTAVKSSPILGISDLDNELEDE</sequence>
<keyword evidence="2" id="KW-0813">Transport</keyword>
<dbReference type="PROSITE" id="PS51106">
    <property type="entry name" value="PTS_EIIC_TYPE_4"/>
    <property type="match status" value="1"/>
</dbReference>
<feature type="transmembrane region" description="Helical" evidence="9">
    <location>
        <begin position="33"/>
        <end position="56"/>
    </location>
</feature>
<evidence type="ECO:0000256" key="7">
    <source>
        <dbReference type="ARBA" id="ARBA00022989"/>
    </source>
</evidence>
<evidence type="ECO:0000256" key="3">
    <source>
        <dbReference type="ARBA" id="ARBA00022475"/>
    </source>
</evidence>
<reference evidence="11" key="1">
    <citation type="submission" date="2016-01" db="EMBL/GenBank/DDBJ databases">
        <authorList>
            <person name="Husnik F."/>
        </authorList>
    </citation>
    <scope>NUCLEOTIDE SEQUENCE [LARGE SCALE GENOMIC DNA]</scope>
</reference>
<evidence type="ECO:0000256" key="5">
    <source>
        <dbReference type="ARBA" id="ARBA00022683"/>
    </source>
</evidence>
<evidence type="ECO:0000256" key="8">
    <source>
        <dbReference type="ARBA" id="ARBA00023136"/>
    </source>
</evidence>
<feature type="transmembrane region" description="Helical" evidence="9">
    <location>
        <begin position="6"/>
        <end position="24"/>
    </location>
</feature>
<name>A0A143WQC5_9ENTR</name>
<protein>
    <submittedName>
        <fullName evidence="10">Mannose permease IIC component</fullName>
    </submittedName>
</protein>
<accession>A0A143WQC5</accession>
<dbReference type="InterPro" id="IPR050303">
    <property type="entry name" value="GatZ_KbaZ_carbometab"/>
</dbReference>
<dbReference type="OrthoDB" id="7058816at2"/>
<evidence type="ECO:0000313" key="10">
    <source>
        <dbReference type="EMBL" id="CUX95924.1"/>
    </source>
</evidence>
<comment type="subcellular location">
    <subcellularLocation>
        <location evidence="1">Cell membrane</location>
        <topology evidence="1">Multi-pass membrane protein</topology>
    </subcellularLocation>
</comment>
<dbReference type="PANTHER" id="PTHR32502">
    <property type="entry name" value="N-ACETYLGALACTOSAMINE PERMEASE II COMPONENT-RELATED"/>
    <property type="match status" value="1"/>
</dbReference>
<dbReference type="NCBIfam" id="NF011647">
    <property type="entry name" value="PRK15065.1"/>
    <property type="match status" value="1"/>
</dbReference>
<feature type="transmembrane region" description="Helical" evidence="9">
    <location>
        <begin position="62"/>
        <end position="86"/>
    </location>
</feature>
<feature type="transmembrane region" description="Helical" evidence="9">
    <location>
        <begin position="209"/>
        <end position="239"/>
    </location>
</feature>
<proteinExistence type="predicted"/>
<keyword evidence="7 9" id="KW-1133">Transmembrane helix</keyword>
<dbReference type="EMBL" id="LN999832">
    <property type="protein sequence ID" value="CUX95924.1"/>
    <property type="molecule type" value="Genomic_DNA"/>
</dbReference>
<keyword evidence="8 9" id="KW-0472">Membrane</keyword>
<keyword evidence="11" id="KW-1185">Reference proteome</keyword>
<evidence type="ECO:0000313" key="11">
    <source>
        <dbReference type="Proteomes" id="UP000095665"/>
    </source>
</evidence>
<keyword evidence="6 9" id="KW-0812">Transmembrane</keyword>
<feature type="transmembrane region" description="Helical" evidence="9">
    <location>
        <begin position="135"/>
        <end position="157"/>
    </location>
</feature>
<dbReference type="STRING" id="1070130.FVIR_GE00134"/>
<dbReference type="Proteomes" id="UP000095665">
    <property type="component" value="Chromosome I"/>
</dbReference>
<dbReference type="PANTHER" id="PTHR32502:SF4">
    <property type="entry name" value="PTS SYSTEM MANNOSE-SPECIFIC EIIC COMPONENT"/>
    <property type="match status" value="1"/>
</dbReference>
<keyword evidence="5" id="KW-0598">Phosphotransferase system</keyword>
<feature type="transmembrane region" description="Helical" evidence="9">
    <location>
        <begin position="98"/>
        <end position="123"/>
    </location>
</feature>
<evidence type="ECO:0000256" key="4">
    <source>
        <dbReference type="ARBA" id="ARBA00022597"/>
    </source>
</evidence>
<dbReference type="GO" id="GO:0005886">
    <property type="term" value="C:plasma membrane"/>
    <property type="evidence" value="ECO:0007669"/>
    <property type="project" value="UniProtKB-SubCell"/>
</dbReference>
<dbReference type="RefSeq" id="WP_067497622.1">
    <property type="nucleotide sequence ID" value="NZ_LN999832.1"/>
</dbReference>
<keyword evidence="3" id="KW-1003">Cell membrane</keyword>
<evidence type="ECO:0000256" key="2">
    <source>
        <dbReference type="ARBA" id="ARBA00022448"/>
    </source>
</evidence>
<dbReference type="GO" id="GO:0009401">
    <property type="term" value="P:phosphoenolpyruvate-dependent sugar phosphotransferase system"/>
    <property type="evidence" value="ECO:0007669"/>
    <property type="project" value="UniProtKB-KW"/>
</dbReference>
<dbReference type="AlphaFoldDB" id="A0A143WQC5"/>
<organism evidence="10 11">
    <name type="scientific">Candidatus Gullanella endobia</name>
    <dbReference type="NCBI Taxonomy" id="1070130"/>
    <lineage>
        <taxon>Bacteria</taxon>
        <taxon>Pseudomonadati</taxon>
        <taxon>Pseudomonadota</taxon>
        <taxon>Gammaproteobacteria</taxon>
        <taxon>Enterobacterales</taxon>
        <taxon>Enterobacteriaceae</taxon>
        <taxon>Candidatus Gullanella</taxon>
    </lineage>
</organism>